<keyword evidence="2" id="KW-1185">Reference proteome</keyword>
<feature type="region of interest" description="Disordered" evidence="1">
    <location>
        <begin position="1"/>
        <end position="20"/>
    </location>
</feature>
<dbReference type="WBParaSite" id="HPBE_0002689401-mRNA-1">
    <property type="protein sequence ID" value="HPBE_0002689401-mRNA-1"/>
    <property type="gene ID" value="HPBE_0002689401"/>
</dbReference>
<name>A0A183GW24_HELPZ</name>
<dbReference type="AlphaFoldDB" id="A0A183GW24"/>
<proteinExistence type="predicted"/>
<dbReference type="Proteomes" id="UP000050761">
    <property type="component" value="Unassembled WGS sequence"/>
</dbReference>
<feature type="region of interest" description="Disordered" evidence="1">
    <location>
        <begin position="93"/>
        <end position="160"/>
    </location>
</feature>
<organism evidence="2 3">
    <name type="scientific">Heligmosomoides polygyrus</name>
    <name type="common">Parasitic roundworm</name>
    <dbReference type="NCBI Taxonomy" id="6339"/>
    <lineage>
        <taxon>Eukaryota</taxon>
        <taxon>Metazoa</taxon>
        <taxon>Ecdysozoa</taxon>
        <taxon>Nematoda</taxon>
        <taxon>Chromadorea</taxon>
        <taxon>Rhabditida</taxon>
        <taxon>Rhabditina</taxon>
        <taxon>Rhabditomorpha</taxon>
        <taxon>Strongyloidea</taxon>
        <taxon>Heligmosomidae</taxon>
        <taxon>Heligmosomoides</taxon>
    </lineage>
</organism>
<protein>
    <submittedName>
        <fullName evidence="3">EF-hand domain-containing protein</fullName>
    </submittedName>
</protein>
<evidence type="ECO:0000313" key="2">
    <source>
        <dbReference type="Proteomes" id="UP000050761"/>
    </source>
</evidence>
<accession>A0A183GW24</accession>
<feature type="compositionally biased region" description="Basic and acidic residues" evidence="1">
    <location>
        <begin position="113"/>
        <end position="135"/>
    </location>
</feature>
<evidence type="ECO:0000256" key="1">
    <source>
        <dbReference type="SAM" id="MobiDB-lite"/>
    </source>
</evidence>
<evidence type="ECO:0000313" key="3">
    <source>
        <dbReference type="WBParaSite" id="HPBE_0002689401-mRNA-1"/>
    </source>
</evidence>
<sequence>LTKLQASPAAPDESDKEAQARKTRIEQLLLSIDQDADGIIDADLVLEASFVVNPVIALMERHGDVKMSTAQIASMVEMLKKEGEVEAMTKKIDALDAPIMPQGPTSGELTEDGGDKIESSKKSKERLLDIPEVDPKVTVPLSNKNGGNGVARPHPEKPPS</sequence>
<reference evidence="3" key="1">
    <citation type="submission" date="2019-09" db="UniProtKB">
        <authorList>
            <consortium name="WormBaseParasite"/>
        </authorList>
    </citation>
    <scope>IDENTIFICATION</scope>
</reference>